<gene>
    <name evidence="1" type="ORF">Desaf_1940</name>
</gene>
<dbReference type="HOGENOM" id="CLU_1600036_0_0_7"/>
<sequence length="194" mass="21761">MVDRIRNLDGDAVLPELMHLMDVRALLAFGRLDFATAMMQADRESKATRAELADAIKVDKSTLDRSFSFNHDDAPYFIRADKLPELAVAMKTDAVLRWLVGRWLYLLSTGGVSKRRPVNVLSLYHRLAEVAREYGDLAGKLHEYTAEDSSGGEHLTKAELVRLDKEAGDLVTHSLEIKRSIRLLIGELVAEGRE</sequence>
<dbReference type="KEGG" id="daf:Desaf_1940"/>
<dbReference type="Proteomes" id="UP000007844">
    <property type="component" value="Chromosome"/>
</dbReference>
<proteinExistence type="predicted"/>
<accession>F3Z2V2</accession>
<evidence type="ECO:0000313" key="2">
    <source>
        <dbReference type="Proteomes" id="UP000007844"/>
    </source>
</evidence>
<name>F3Z2V2_DESAF</name>
<reference evidence="1 2" key="1">
    <citation type="journal article" date="2011" name="J. Bacteriol.">
        <title>Genome sequence of the mercury-methylating and pleomorphic Desulfovibrio africanus Strain Walvis Bay.</title>
        <authorList>
            <person name="Brown S.D."/>
            <person name="Wall J.D."/>
            <person name="Kucken A.M."/>
            <person name="Gilmour C.C."/>
            <person name="Podar M."/>
            <person name="Brandt C.C."/>
            <person name="Teshima H."/>
            <person name="Detter J.C."/>
            <person name="Han C.S."/>
            <person name="Land M.L."/>
            <person name="Lucas S."/>
            <person name="Han J."/>
            <person name="Pennacchio L."/>
            <person name="Nolan M."/>
            <person name="Pitluck S."/>
            <person name="Woyke T."/>
            <person name="Goodwin L."/>
            <person name="Palumbo A.V."/>
            <person name="Elias D.A."/>
        </authorList>
    </citation>
    <scope>NUCLEOTIDE SEQUENCE [LARGE SCALE GENOMIC DNA]</scope>
    <source>
        <strain evidence="1 2">Walvis Bay</strain>
    </source>
</reference>
<dbReference type="RefSeq" id="WP_014260021.1">
    <property type="nucleotide sequence ID" value="NC_016629.1"/>
</dbReference>
<protein>
    <submittedName>
        <fullName evidence="1">Uncharacterized protein</fullName>
    </submittedName>
</protein>
<dbReference type="AlphaFoldDB" id="F3Z2V2"/>
<dbReference type="EMBL" id="CP003221">
    <property type="protein sequence ID" value="EGJ50269.1"/>
    <property type="molecule type" value="Genomic_DNA"/>
</dbReference>
<keyword evidence="2" id="KW-1185">Reference proteome</keyword>
<organism evidence="1 2">
    <name type="scientific">Desulfocurvibacter africanus subsp. africanus str. Walvis Bay</name>
    <dbReference type="NCBI Taxonomy" id="690850"/>
    <lineage>
        <taxon>Bacteria</taxon>
        <taxon>Pseudomonadati</taxon>
        <taxon>Thermodesulfobacteriota</taxon>
        <taxon>Desulfovibrionia</taxon>
        <taxon>Desulfovibrionales</taxon>
        <taxon>Desulfovibrionaceae</taxon>
        <taxon>Desulfocurvibacter</taxon>
    </lineage>
</organism>
<evidence type="ECO:0000313" key="1">
    <source>
        <dbReference type="EMBL" id="EGJ50269.1"/>
    </source>
</evidence>
<dbReference type="STRING" id="690850.Desaf_1940"/>